<dbReference type="InterPro" id="IPR027417">
    <property type="entry name" value="P-loop_NTPase"/>
</dbReference>
<evidence type="ECO:0000313" key="12">
    <source>
        <dbReference type="Proteomes" id="UP001586593"/>
    </source>
</evidence>
<evidence type="ECO:0000256" key="3">
    <source>
        <dbReference type="ARBA" id="ARBA00022801"/>
    </source>
</evidence>
<keyword evidence="12" id="KW-1185">Reference proteome</keyword>
<sequence>MPLWYHRAMWRILSSSKCLSRHDAVIIRQTTARGVAALGPSRTCSRHYATRLERKPPSRMVLSDRVASPRRTDRDSPRRPRNRLDGPFASMNRVVANVDRREKTAGVSAPSGLKYGEKGGKGKKERKGFKALKMQRALATISYGKRSSIKSQMQEIESFDQFDLLPIMKEAIANGVLEGMVNIKPTPVQRLAIPALLGQQIGPRARKAAKPGKEREEFLLAAETGSGKTLAYLAPTINALKAAEAEDETVIAYNKRLEEEKARRGDEPVSKWIDEFEPHPNTARPRVVVLVPTAELVEQVTHVAKAISHVAKIKARSISAKHQMPKIRYNLYSPLGIDLLVATPYLLGAIANSDPNILSRVSHLVIDEADSLLDRNFAPETTSIVDRAMPSLKQLILCSATIPRHLDNYLFDRFPDMQRITTPNLHAIPRRVQMGVIDVSQDPYRNNKNLACADAIYSIGKDVARHEGASPGEVDVKRILVFVNERETTTEVAEYLRSKGIDAVALNRDTPEQRQSAMLALFTSNEPIRTSPTEDTASAAALPRGRRSLPNTKVLVATDLASRGIDTVAVRHVVLYDVPHTTIDFIHRIGRAGRMGRRGRAIVLVGKDDRRDVVAEVKESMYMGQALI</sequence>
<organism evidence="11 12">
    <name type="scientific">Phialemonium thermophilum</name>
    <dbReference type="NCBI Taxonomy" id="223376"/>
    <lineage>
        <taxon>Eukaryota</taxon>
        <taxon>Fungi</taxon>
        <taxon>Dikarya</taxon>
        <taxon>Ascomycota</taxon>
        <taxon>Pezizomycotina</taxon>
        <taxon>Sordariomycetes</taxon>
        <taxon>Sordariomycetidae</taxon>
        <taxon>Cephalothecales</taxon>
        <taxon>Cephalothecaceae</taxon>
        <taxon>Phialemonium</taxon>
    </lineage>
</organism>
<feature type="region of interest" description="Disordered" evidence="8">
    <location>
        <begin position="103"/>
        <end position="126"/>
    </location>
</feature>
<dbReference type="SUPFAM" id="SSF52540">
    <property type="entry name" value="P-loop containing nucleoside triphosphate hydrolases"/>
    <property type="match status" value="1"/>
</dbReference>
<protein>
    <recommendedName>
        <fullName evidence="1">RNA helicase</fullName>
        <ecNumber evidence="1">3.6.4.13</ecNumber>
    </recommendedName>
</protein>
<dbReference type="PROSITE" id="PS51194">
    <property type="entry name" value="HELICASE_CTER"/>
    <property type="match status" value="1"/>
</dbReference>
<evidence type="ECO:0000259" key="9">
    <source>
        <dbReference type="PROSITE" id="PS51192"/>
    </source>
</evidence>
<evidence type="ECO:0000256" key="2">
    <source>
        <dbReference type="ARBA" id="ARBA00022741"/>
    </source>
</evidence>
<comment type="caution">
    <text evidence="11">The sequence shown here is derived from an EMBL/GenBank/DDBJ whole genome shotgun (WGS) entry which is preliminary data.</text>
</comment>
<feature type="domain" description="Helicase C-terminal" evidence="10">
    <location>
        <begin position="468"/>
        <end position="628"/>
    </location>
</feature>
<dbReference type="EMBL" id="JAZHXJ010000012">
    <property type="protein sequence ID" value="KAL1882749.1"/>
    <property type="molecule type" value="Genomic_DNA"/>
</dbReference>
<keyword evidence="5" id="KW-0067">ATP-binding</keyword>
<keyword evidence="2" id="KW-0547">Nucleotide-binding</keyword>
<keyword evidence="4" id="KW-0347">Helicase</keyword>
<evidence type="ECO:0000256" key="6">
    <source>
        <dbReference type="ARBA" id="ARBA00022884"/>
    </source>
</evidence>
<dbReference type="Pfam" id="PF00271">
    <property type="entry name" value="Helicase_C"/>
    <property type="match status" value="1"/>
</dbReference>
<dbReference type="InterPro" id="IPR011545">
    <property type="entry name" value="DEAD/DEAH_box_helicase_dom"/>
</dbReference>
<dbReference type="Pfam" id="PF00270">
    <property type="entry name" value="DEAD"/>
    <property type="match status" value="1"/>
</dbReference>
<keyword evidence="6" id="KW-0694">RNA-binding</keyword>
<name>A0ABR3Y3Z7_9PEZI</name>
<keyword evidence="3" id="KW-0378">Hydrolase</keyword>
<dbReference type="PANTHER" id="PTHR47960">
    <property type="entry name" value="DEAD-BOX ATP-DEPENDENT RNA HELICASE 50"/>
    <property type="match status" value="1"/>
</dbReference>
<feature type="compositionally biased region" description="Basic and acidic residues" evidence="8">
    <location>
        <begin position="70"/>
        <end position="84"/>
    </location>
</feature>
<evidence type="ECO:0000259" key="10">
    <source>
        <dbReference type="PROSITE" id="PS51194"/>
    </source>
</evidence>
<dbReference type="SMART" id="SM00490">
    <property type="entry name" value="HELICc"/>
    <property type="match status" value="1"/>
</dbReference>
<dbReference type="Proteomes" id="UP001586593">
    <property type="component" value="Unassembled WGS sequence"/>
</dbReference>
<evidence type="ECO:0000313" key="11">
    <source>
        <dbReference type="EMBL" id="KAL1882749.1"/>
    </source>
</evidence>
<accession>A0ABR3Y3Z7</accession>
<dbReference type="SMART" id="SM00487">
    <property type="entry name" value="DEXDc"/>
    <property type="match status" value="1"/>
</dbReference>
<evidence type="ECO:0000256" key="8">
    <source>
        <dbReference type="SAM" id="MobiDB-lite"/>
    </source>
</evidence>
<gene>
    <name evidence="11" type="ORF">VTK73DRAFT_874</name>
</gene>
<evidence type="ECO:0000256" key="4">
    <source>
        <dbReference type="ARBA" id="ARBA00022806"/>
    </source>
</evidence>
<evidence type="ECO:0000256" key="1">
    <source>
        <dbReference type="ARBA" id="ARBA00012552"/>
    </source>
</evidence>
<feature type="domain" description="Helicase ATP-binding" evidence="9">
    <location>
        <begin position="209"/>
        <end position="420"/>
    </location>
</feature>
<dbReference type="EC" id="3.6.4.13" evidence="1"/>
<comment type="catalytic activity">
    <reaction evidence="7">
        <text>ATP + H2O = ADP + phosphate + H(+)</text>
        <dbReference type="Rhea" id="RHEA:13065"/>
        <dbReference type="ChEBI" id="CHEBI:15377"/>
        <dbReference type="ChEBI" id="CHEBI:15378"/>
        <dbReference type="ChEBI" id="CHEBI:30616"/>
        <dbReference type="ChEBI" id="CHEBI:43474"/>
        <dbReference type="ChEBI" id="CHEBI:456216"/>
        <dbReference type="EC" id="3.6.4.13"/>
    </reaction>
</comment>
<evidence type="ECO:0000256" key="7">
    <source>
        <dbReference type="ARBA" id="ARBA00047984"/>
    </source>
</evidence>
<proteinExistence type="predicted"/>
<dbReference type="Gene3D" id="3.40.50.300">
    <property type="entry name" value="P-loop containing nucleotide triphosphate hydrolases"/>
    <property type="match status" value="2"/>
</dbReference>
<dbReference type="PROSITE" id="PS51192">
    <property type="entry name" value="HELICASE_ATP_BIND_1"/>
    <property type="match status" value="1"/>
</dbReference>
<dbReference type="InterPro" id="IPR014001">
    <property type="entry name" value="Helicase_ATP-bd"/>
</dbReference>
<feature type="region of interest" description="Disordered" evidence="8">
    <location>
        <begin position="55"/>
        <end position="87"/>
    </location>
</feature>
<reference evidence="11 12" key="1">
    <citation type="journal article" date="2024" name="Commun. Biol.">
        <title>Comparative genomic analysis of thermophilic fungi reveals convergent evolutionary adaptations and gene losses.</title>
        <authorList>
            <person name="Steindorff A.S."/>
            <person name="Aguilar-Pontes M.V."/>
            <person name="Robinson A.J."/>
            <person name="Andreopoulos B."/>
            <person name="LaButti K."/>
            <person name="Kuo A."/>
            <person name="Mondo S."/>
            <person name="Riley R."/>
            <person name="Otillar R."/>
            <person name="Haridas S."/>
            <person name="Lipzen A."/>
            <person name="Grimwood J."/>
            <person name="Schmutz J."/>
            <person name="Clum A."/>
            <person name="Reid I.D."/>
            <person name="Moisan M.C."/>
            <person name="Butler G."/>
            <person name="Nguyen T.T.M."/>
            <person name="Dewar K."/>
            <person name="Conant G."/>
            <person name="Drula E."/>
            <person name="Henrissat B."/>
            <person name="Hansel C."/>
            <person name="Singer S."/>
            <person name="Hutchinson M.I."/>
            <person name="de Vries R.P."/>
            <person name="Natvig D.O."/>
            <person name="Powell A.J."/>
            <person name="Tsang A."/>
            <person name="Grigoriev I.V."/>
        </authorList>
    </citation>
    <scope>NUCLEOTIDE SEQUENCE [LARGE SCALE GENOMIC DNA]</scope>
    <source>
        <strain evidence="11 12">ATCC 24622</strain>
    </source>
</reference>
<evidence type="ECO:0000256" key="5">
    <source>
        <dbReference type="ARBA" id="ARBA00022840"/>
    </source>
</evidence>
<dbReference type="InterPro" id="IPR001650">
    <property type="entry name" value="Helicase_C-like"/>
</dbReference>